<evidence type="ECO:0000256" key="3">
    <source>
        <dbReference type="ARBA" id="ARBA00022630"/>
    </source>
</evidence>
<dbReference type="GO" id="GO:0016491">
    <property type="term" value="F:oxidoreductase activity"/>
    <property type="evidence" value="ECO:0007669"/>
    <property type="project" value="UniProtKB-KW"/>
</dbReference>
<dbReference type="InterPro" id="IPR029478">
    <property type="entry name" value="TM1586_NiRdase"/>
</dbReference>
<evidence type="ECO:0000256" key="1">
    <source>
        <dbReference type="ARBA" id="ARBA00001917"/>
    </source>
</evidence>
<proteinExistence type="inferred from homology"/>
<evidence type="ECO:0000313" key="8">
    <source>
        <dbReference type="Proteomes" id="UP000579281"/>
    </source>
</evidence>
<dbReference type="SUPFAM" id="SSF55469">
    <property type="entry name" value="FMN-dependent nitroreductase-like"/>
    <property type="match status" value="2"/>
</dbReference>
<comment type="cofactor">
    <cofactor evidence="1">
        <name>FMN</name>
        <dbReference type="ChEBI" id="CHEBI:58210"/>
    </cofactor>
</comment>
<feature type="domain" description="Putative nitroreductase TM1586" evidence="6">
    <location>
        <begin position="2"/>
        <end position="244"/>
    </location>
</feature>
<dbReference type="Gene3D" id="3.40.109.30">
    <property type="entry name" value="putative nitroreductase (tm1586), domain 2"/>
    <property type="match status" value="1"/>
</dbReference>
<evidence type="ECO:0000256" key="5">
    <source>
        <dbReference type="ARBA" id="ARBA00023002"/>
    </source>
</evidence>
<dbReference type="PANTHER" id="PTHR43673:SF2">
    <property type="entry name" value="NITROREDUCTASE"/>
    <property type="match status" value="1"/>
</dbReference>
<comment type="caution">
    <text evidence="7">The sequence shown here is derived from an EMBL/GenBank/DDBJ whole genome shotgun (WGS) entry which is preliminary data.</text>
</comment>
<keyword evidence="5" id="KW-0560">Oxidoreductase</keyword>
<keyword evidence="8" id="KW-1185">Reference proteome</keyword>
<protein>
    <submittedName>
        <fullName evidence="7">Nitroreductase</fullName>
    </submittedName>
</protein>
<gene>
    <name evidence="7" type="ORF">HNQ80_003843</name>
</gene>
<comment type="similarity">
    <text evidence="2">Belongs to the nitroreductase family.</text>
</comment>
<organism evidence="7 8">
    <name type="scientific">Anaerosolibacter carboniphilus</name>
    <dbReference type="NCBI Taxonomy" id="1417629"/>
    <lineage>
        <taxon>Bacteria</taxon>
        <taxon>Bacillati</taxon>
        <taxon>Bacillota</taxon>
        <taxon>Clostridia</taxon>
        <taxon>Peptostreptococcales</taxon>
        <taxon>Thermotaleaceae</taxon>
        <taxon>Anaerosolibacter</taxon>
    </lineage>
</organism>
<dbReference type="InterPro" id="IPR000415">
    <property type="entry name" value="Nitroreductase-like"/>
</dbReference>
<dbReference type="AlphaFoldDB" id="A0A841L0J5"/>
<evidence type="ECO:0000256" key="4">
    <source>
        <dbReference type="ARBA" id="ARBA00022643"/>
    </source>
</evidence>
<name>A0A841L0J5_9FIRM</name>
<evidence type="ECO:0000313" key="7">
    <source>
        <dbReference type="EMBL" id="MBB6217720.1"/>
    </source>
</evidence>
<keyword evidence="3" id="KW-0285">Flavoprotein</keyword>
<dbReference type="Proteomes" id="UP000579281">
    <property type="component" value="Unassembled WGS sequence"/>
</dbReference>
<keyword evidence="4" id="KW-0288">FMN</keyword>
<dbReference type="RefSeq" id="WP_184312214.1">
    <property type="nucleotide sequence ID" value="NZ_JACHEN010000027.1"/>
</dbReference>
<dbReference type="Gene3D" id="3.40.109.10">
    <property type="entry name" value="NADH Oxidase"/>
    <property type="match status" value="1"/>
</dbReference>
<evidence type="ECO:0000259" key="6">
    <source>
        <dbReference type="Pfam" id="PF14512"/>
    </source>
</evidence>
<accession>A0A841L0J5</accession>
<dbReference type="Pfam" id="PF14512">
    <property type="entry name" value="TM1586_NiRdase"/>
    <property type="match status" value="1"/>
</dbReference>
<reference evidence="7 8" key="1">
    <citation type="submission" date="2020-08" db="EMBL/GenBank/DDBJ databases">
        <title>Genomic Encyclopedia of Type Strains, Phase IV (KMG-IV): sequencing the most valuable type-strain genomes for metagenomic binning, comparative biology and taxonomic classification.</title>
        <authorList>
            <person name="Goeker M."/>
        </authorList>
    </citation>
    <scope>NUCLEOTIDE SEQUENCE [LARGE SCALE GENOMIC DNA]</scope>
    <source>
        <strain evidence="7 8">DSM 103526</strain>
    </source>
</reference>
<dbReference type="EMBL" id="JACHEN010000027">
    <property type="protein sequence ID" value="MBB6217720.1"/>
    <property type="molecule type" value="Genomic_DNA"/>
</dbReference>
<sequence>MLEAIKNRKSVRQYEAQDIDETLFQKVRDCVNTAKVLYNDIGLRIEVVQDGTKIHQVMNGFLGSYGKVKSPHYLVVISETKEGYHENVGYTMEEIVLGMTALGLGTCWIGGFFDRELIKRVISMAAGEKAVVIIAFGYEKRGMWGEAVRNFAGFAKRKMIEEIAFHQELGKNINEFLEQNPLWQEILACVRLAPSAVNLQPWRMIFKEDRIDLYAKSNISVKSSEDTKMHRIDLGIAMKHLEIACQAYDIPGVFKRQEHDLIQGHEYISSFKLLKR</sequence>
<evidence type="ECO:0000256" key="2">
    <source>
        <dbReference type="ARBA" id="ARBA00007118"/>
    </source>
</evidence>
<dbReference type="PANTHER" id="PTHR43673">
    <property type="entry name" value="NAD(P)H NITROREDUCTASE YDGI-RELATED"/>
    <property type="match status" value="1"/>
</dbReference>